<feature type="compositionally biased region" description="Low complexity" evidence="1">
    <location>
        <begin position="47"/>
        <end position="66"/>
    </location>
</feature>
<feature type="compositionally biased region" description="Low complexity" evidence="1">
    <location>
        <begin position="73"/>
        <end position="84"/>
    </location>
</feature>
<evidence type="ECO:0000256" key="1">
    <source>
        <dbReference type="SAM" id="MobiDB-lite"/>
    </source>
</evidence>
<feature type="region of interest" description="Disordered" evidence="1">
    <location>
        <begin position="45"/>
        <end position="104"/>
    </location>
</feature>
<evidence type="ECO:0000313" key="3">
    <source>
        <dbReference type="Proteomes" id="UP000076609"/>
    </source>
</evidence>
<accession>A0ABR5YGD9</accession>
<comment type="caution">
    <text evidence="2">The sequence shown here is derived from an EMBL/GenBank/DDBJ whole genome shotgun (WGS) entry which is preliminary data.</text>
</comment>
<dbReference type="EMBL" id="LQQO01000001">
    <property type="protein sequence ID" value="KZE18490.1"/>
    <property type="molecule type" value="Genomic_DNA"/>
</dbReference>
<gene>
    <name evidence="2" type="ORF">AVT10_00020</name>
</gene>
<name>A0ABR5YGD9_9SPHN</name>
<organism evidence="2 3">
    <name type="scientific">Sphingomonas hankookensis</name>
    <dbReference type="NCBI Taxonomy" id="563996"/>
    <lineage>
        <taxon>Bacteria</taxon>
        <taxon>Pseudomonadati</taxon>
        <taxon>Pseudomonadota</taxon>
        <taxon>Alphaproteobacteria</taxon>
        <taxon>Sphingomonadales</taxon>
        <taxon>Sphingomonadaceae</taxon>
        <taxon>Sphingomonas</taxon>
    </lineage>
</organism>
<evidence type="ECO:0000313" key="2">
    <source>
        <dbReference type="EMBL" id="KZE18490.1"/>
    </source>
</evidence>
<reference evidence="3" key="1">
    <citation type="submission" date="2016-01" db="EMBL/GenBank/DDBJ databases">
        <title>Draft genome of Chromobacterium sp. F49.</title>
        <authorList>
            <person name="Hong K.W."/>
        </authorList>
    </citation>
    <scope>NUCLEOTIDE SEQUENCE [LARGE SCALE GENOMIC DNA]</scope>
    <source>
        <strain evidence="3">CN3</strain>
    </source>
</reference>
<keyword evidence="3" id="KW-1185">Reference proteome</keyword>
<proteinExistence type="predicted"/>
<protein>
    <submittedName>
        <fullName evidence="2">Uncharacterized protein</fullName>
    </submittedName>
</protein>
<dbReference type="Proteomes" id="UP000076609">
    <property type="component" value="Unassembled WGS sequence"/>
</dbReference>
<sequence length="104" mass="11117">MSVASRSFRNGSSGVVTPLSTIMNSARIDWLTSVSSVRRTASRLRRSASAASDASSISPSSAFSRSGWNNRFSSADTTASSTLSIGTLLPPQDRSPFFRRLEQA</sequence>